<keyword evidence="4 7" id="KW-0812">Transmembrane</keyword>
<evidence type="ECO:0000256" key="7">
    <source>
        <dbReference type="SAM" id="Phobius"/>
    </source>
</evidence>
<organism evidence="9 10">
    <name type="scientific">Streptosporangium brasiliense</name>
    <dbReference type="NCBI Taxonomy" id="47480"/>
    <lineage>
        <taxon>Bacteria</taxon>
        <taxon>Bacillati</taxon>
        <taxon>Actinomycetota</taxon>
        <taxon>Actinomycetes</taxon>
        <taxon>Streptosporangiales</taxon>
        <taxon>Streptosporangiaceae</taxon>
        <taxon>Streptosporangium</taxon>
    </lineage>
</organism>
<dbReference type="Pfam" id="PF07690">
    <property type="entry name" value="MFS_1"/>
    <property type="match status" value="1"/>
</dbReference>
<evidence type="ECO:0000256" key="2">
    <source>
        <dbReference type="ARBA" id="ARBA00022448"/>
    </source>
</evidence>
<dbReference type="InterPro" id="IPR020846">
    <property type="entry name" value="MFS_dom"/>
</dbReference>
<dbReference type="EMBL" id="JAUSRB010000001">
    <property type="protein sequence ID" value="MDP9861107.1"/>
    <property type="molecule type" value="Genomic_DNA"/>
</dbReference>
<keyword evidence="3" id="KW-1003">Cell membrane</keyword>
<gene>
    <name evidence="9" type="ORF">J2S55_000366</name>
</gene>
<evidence type="ECO:0000256" key="6">
    <source>
        <dbReference type="ARBA" id="ARBA00023136"/>
    </source>
</evidence>
<feature type="domain" description="Major facilitator superfamily (MFS) profile" evidence="8">
    <location>
        <begin position="1"/>
        <end position="197"/>
    </location>
</feature>
<keyword evidence="2" id="KW-0813">Transport</keyword>
<dbReference type="PANTHER" id="PTHR42718">
    <property type="entry name" value="MAJOR FACILITATOR SUPERFAMILY MULTIDRUG TRANSPORTER MFSC"/>
    <property type="match status" value="1"/>
</dbReference>
<dbReference type="PROSITE" id="PS50850">
    <property type="entry name" value="MFS"/>
    <property type="match status" value="1"/>
</dbReference>
<evidence type="ECO:0000256" key="5">
    <source>
        <dbReference type="ARBA" id="ARBA00022989"/>
    </source>
</evidence>
<sequence>MLVLLCPAQFMVVLDVTVVNVAIADRLDLDRTALTWVITAYTLCFGGLMPLGGRTADAFGRRHVFLAGPAVFTLASLASGPADDATLLVAARAAQGVGATFVTATTTAMAHVDPQDAGTASALISTGHGLGATLGIASVSTIASAGLNTVPAGPASITGSGAGFTAAAVTAVIIAVVAGWLIPAGRPPATDGPVSAH</sequence>
<feature type="transmembrane region" description="Helical" evidence="7">
    <location>
        <begin position="162"/>
        <end position="182"/>
    </location>
</feature>
<protein>
    <submittedName>
        <fullName evidence="9">MFS family permease</fullName>
    </submittedName>
</protein>
<dbReference type="Proteomes" id="UP001230426">
    <property type="component" value="Unassembled WGS sequence"/>
</dbReference>
<evidence type="ECO:0000313" key="10">
    <source>
        <dbReference type="Proteomes" id="UP001230426"/>
    </source>
</evidence>
<dbReference type="PANTHER" id="PTHR42718:SF46">
    <property type="entry name" value="BLR6921 PROTEIN"/>
    <property type="match status" value="1"/>
</dbReference>
<dbReference type="InterPro" id="IPR005829">
    <property type="entry name" value="Sugar_transporter_CS"/>
</dbReference>
<reference evidence="9 10" key="1">
    <citation type="submission" date="2023-07" db="EMBL/GenBank/DDBJ databases">
        <title>Sequencing the genomes of 1000 actinobacteria strains.</title>
        <authorList>
            <person name="Klenk H.-P."/>
        </authorList>
    </citation>
    <scope>NUCLEOTIDE SEQUENCE [LARGE SCALE GENOMIC DNA]</scope>
    <source>
        <strain evidence="9 10">DSM 44109</strain>
    </source>
</reference>
<keyword evidence="10" id="KW-1185">Reference proteome</keyword>
<dbReference type="RefSeq" id="WP_306856801.1">
    <property type="nucleotide sequence ID" value="NZ_JAUSRB010000001.1"/>
</dbReference>
<feature type="transmembrane region" description="Helical" evidence="7">
    <location>
        <begin position="130"/>
        <end position="150"/>
    </location>
</feature>
<evidence type="ECO:0000256" key="3">
    <source>
        <dbReference type="ARBA" id="ARBA00022475"/>
    </source>
</evidence>
<evidence type="ECO:0000256" key="4">
    <source>
        <dbReference type="ARBA" id="ARBA00022692"/>
    </source>
</evidence>
<dbReference type="SUPFAM" id="SSF103473">
    <property type="entry name" value="MFS general substrate transporter"/>
    <property type="match status" value="1"/>
</dbReference>
<proteinExistence type="predicted"/>
<comment type="caution">
    <text evidence="9">The sequence shown here is derived from an EMBL/GenBank/DDBJ whole genome shotgun (WGS) entry which is preliminary data.</text>
</comment>
<name>A0ABT9QW47_9ACTN</name>
<comment type="subcellular location">
    <subcellularLocation>
        <location evidence="1">Cell membrane</location>
        <topology evidence="1">Multi-pass membrane protein</topology>
    </subcellularLocation>
</comment>
<dbReference type="InterPro" id="IPR036259">
    <property type="entry name" value="MFS_trans_sf"/>
</dbReference>
<keyword evidence="5 7" id="KW-1133">Transmembrane helix</keyword>
<dbReference type="PROSITE" id="PS00216">
    <property type="entry name" value="SUGAR_TRANSPORT_1"/>
    <property type="match status" value="1"/>
</dbReference>
<dbReference type="Gene3D" id="1.20.1250.20">
    <property type="entry name" value="MFS general substrate transporter like domains"/>
    <property type="match status" value="1"/>
</dbReference>
<keyword evidence="6 7" id="KW-0472">Membrane</keyword>
<evidence type="ECO:0000256" key="1">
    <source>
        <dbReference type="ARBA" id="ARBA00004651"/>
    </source>
</evidence>
<feature type="transmembrane region" description="Helical" evidence="7">
    <location>
        <begin position="34"/>
        <end position="52"/>
    </location>
</feature>
<evidence type="ECO:0000313" key="9">
    <source>
        <dbReference type="EMBL" id="MDP9861107.1"/>
    </source>
</evidence>
<dbReference type="InterPro" id="IPR011701">
    <property type="entry name" value="MFS"/>
</dbReference>
<accession>A0ABT9QW47</accession>
<evidence type="ECO:0000259" key="8">
    <source>
        <dbReference type="PROSITE" id="PS50850"/>
    </source>
</evidence>